<keyword evidence="4" id="KW-1185">Reference proteome</keyword>
<proteinExistence type="predicted"/>
<gene>
    <name evidence="3" type="ORF">GCM10011609_71020</name>
</gene>
<comment type="caution">
    <text evidence="3">The sequence shown here is derived from an EMBL/GenBank/DDBJ whole genome shotgun (WGS) entry which is preliminary data.</text>
</comment>
<dbReference type="EMBL" id="BMNC01000015">
    <property type="protein sequence ID" value="GGN19724.1"/>
    <property type="molecule type" value="Genomic_DNA"/>
</dbReference>
<dbReference type="Pfam" id="PF24402">
    <property type="entry name" value="iHKD"/>
    <property type="match status" value="1"/>
</dbReference>
<evidence type="ECO:0000313" key="3">
    <source>
        <dbReference type="EMBL" id="GGN19724.1"/>
    </source>
</evidence>
<evidence type="ECO:0000313" key="4">
    <source>
        <dbReference type="Proteomes" id="UP000597656"/>
    </source>
</evidence>
<protein>
    <recommendedName>
        <fullName evidence="2">Inactive HKD-Rease domain-containing protein</fullName>
    </recommendedName>
</protein>
<feature type="transmembrane region" description="Helical" evidence="1">
    <location>
        <begin position="32"/>
        <end position="55"/>
    </location>
</feature>
<organism evidence="3 4">
    <name type="scientific">Lentzea pudingi</name>
    <dbReference type="NCBI Taxonomy" id="1789439"/>
    <lineage>
        <taxon>Bacteria</taxon>
        <taxon>Bacillati</taxon>
        <taxon>Actinomycetota</taxon>
        <taxon>Actinomycetes</taxon>
        <taxon>Pseudonocardiales</taxon>
        <taxon>Pseudonocardiaceae</taxon>
        <taxon>Lentzea</taxon>
    </lineage>
</organism>
<dbReference type="Proteomes" id="UP000597656">
    <property type="component" value="Unassembled WGS sequence"/>
</dbReference>
<keyword evidence="1" id="KW-0812">Transmembrane</keyword>
<name>A0ABQ2IM22_9PSEU</name>
<accession>A0ABQ2IM22</accession>
<feature type="domain" description="Inactive HKD-Rease" evidence="2">
    <location>
        <begin position="91"/>
        <end position="210"/>
    </location>
</feature>
<evidence type="ECO:0000256" key="1">
    <source>
        <dbReference type="SAM" id="Phobius"/>
    </source>
</evidence>
<reference evidence="4" key="1">
    <citation type="journal article" date="2019" name="Int. J. Syst. Evol. Microbiol.">
        <title>The Global Catalogue of Microorganisms (GCM) 10K type strain sequencing project: providing services to taxonomists for standard genome sequencing and annotation.</title>
        <authorList>
            <consortium name="The Broad Institute Genomics Platform"/>
            <consortium name="The Broad Institute Genome Sequencing Center for Infectious Disease"/>
            <person name="Wu L."/>
            <person name="Ma J."/>
        </authorList>
    </citation>
    <scope>NUCLEOTIDE SEQUENCE [LARGE SCALE GENOMIC DNA]</scope>
    <source>
        <strain evidence="4">CGMCC 4.7319</strain>
    </source>
</reference>
<sequence length="395" mass="43934">MSQRVVTTIQWASIVVGITGMTLDKLIPLNRAVAITAIVISFIAFATLVVLQIFYRDPNRFEGKEKVDLAWRTVLSGADHAVEVFAGDVSWARANKDVLRARTKAGASVHVLCKWPSTPILLDQVRTLFAAGVKVRYYDGDLVKVRGMVADAEVSPDQGTALTVVKTPKQRITMATGQSGSDRSFDYEARRYLPDRDLSYIAMLHQLFGSIWAGLPQGIIVDRRQLSTNDLHRILSQISHYRHLTLDDISLQNVSRASLQSCCRTVKTAKLPGASALIEGYRKYALDPFEPAAIESSGGRRLVLPPIVERQPGGALVVVDGMHRIYQLITHTDAQQLTCLVIDNAGPLPSDPVPFTDVRLSPTKLQRSDNFPNYRHERFRDIKAIDRYLTETGDR</sequence>
<keyword evidence="1" id="KW-1133">Transmembrane helix</keyword>
<dbReference type="InterPro" id="IPR057070">
    <property type="entry name" value="HKD_inactive"/>
</dbReference>
<evidence type="ECO:0000259" key="2">
    <source>
        <dbReference type="Pfam" id="PF24402"/>
    </source>
</evidence>
<keyword evidence="1" id="KW-0472">Membrane</keyword>